<proteinExistence type="predicted"/>
<organism evidence="7 8">
    <name type="scientific">Mycena metata</name>
    <dbReference type="NCBI Taxonomy" id="1033252"/>
    <lineage>
        <taxon>Eukaryota</taxon>
        <taxon>Fungi</taxon>
        <taxon>Dikarya</taxon>
        <taxon>Basidiomycota</taxon>
        <taxon>Agaricomycotina</taxon>
        <taxon>Agaricomycetes</taxon>
        <taxon>Agaricomycetidae</taxon>
        <taxon>Agaricales</taxon>
        <taxon>Marasmiineae</taxon>
        <taxon>Mycenaceae</taxon>
        <taxon>Mycena</taxon>
    </lineage>
</organism>
<evidence type="ECO:0000256" key="4">
    <source>
        <dbReference type="PROSITE-ProRule" id="PRU00134"/>
    </source>
</evidence>
<evidence type="ECO:0000259" key="6">
    <source>
        <dbReference type="PROSITE" id="PS50865"/>
    </source>
</evidence>
<feature type="domain" description="MYND-type" evidence="6">
    <location>
        <begin position="648"/>
        <end position="686"/>
    </location>
</feature>
<comment type="caution">
    <text evidence="7">The sequence shown here is derived from an EMBL/GenBank/DDBJ whole genome shotgun (WGS) entry which is preliminary data.</text>
</comment>
<dbReference type="PROSITE" id="PS50865">
    <property type="entry name" value="ZF_MYND_2"/>
    <property type="match status" value="1"/>
</dbReference>
<protein>
    <recommendedName>
        <fullName evidence="6">MYND-type domain-containing protein</fullName>
    </recommendedName>
</protein>
<reference evidence="7" key="1">
    <citation type="submission" date="2023-03" db="EMBL/GenBank/DDBJ databases">
        <title>Massive genome expansion in bonnet fungi (Mycena s.s.) driven by repeated elements and novel gene families across ecological guilds.</title>
        <authorList>
            <consortium name="Lawrence Berkeley National Laboratory"/>
            <person name="Harder C.B."/>
            <person name="Miyauchi S."/>
            <person name="Viragh M."/>
            <person name="Kuo A."/>
            <person name="Thoen E."/>
            <person name="Andreopoulos B."/>
            <person name="Lu D."/>
            <person name="Skrede I."/>
            <person name="Drula E."/>
            <person name="Henrissat B."/>
            <person name="Morin E."/>
            <person name="Kohler A."/>
            <person name="Barry K."/>
            <person name="LaButti K."/>
            <person name="Morin E."/>
            <person name="Salamov A."/>
            <person name="Lipzen A."/>
            <person name="Mereny Z."/>
            <person name="Hegedus B."/>
            <person name="Baldrian P."/>
            <person name="Stursova M."/>
            <person name="Weitz H."/>
            <person name="Taylor A."/>
            <person name="Grigoriev I.V."/>
            <person name="Nagy L.G."/>
            <person name="Martin F."/>
            <person name="Kauserud H."/>
        </authorList>
    </citation>
    <scope>NUCLEOTIDE SEQUENCE</scope>
    <source>
        <strain evidence="7">CBHHK182m</strain>
    </source>
</reference>
<keyword evidence="3" id="KW-0862">Zinc</keyword>
<evidence type="ECO:0000313" key="7">
    <source>
        <dbReference type="EMBL" id="KAJ7727267.1"/>
    </source>
</evidence>
<keyword evidence="1" id="KW-0479">Metal-binding</keyword>
<dbReference type="Gene3D" id="6.10.140.2220">
    <property type="match status" value="1"/>
</dbReference>
<keyword evidence="2 4" id="KW-0863">Zinc-finger</keyword>
<dbReference type="EMBL" id="JARKIB010000181">
    <property type="protein sequence ID" value="KAJ7727267.1"/>
    <property type="molecule type" value="Genomic_DNA"/>
</dbReference>
<dbReference type="SUPFAM" id="SSF144232">
    <property type="entry name" value="HIT/MYND zinc finger-like"/>
    <property type="match status" value="1"/>
</dbReference>
<dbReference type="InterPro" id="IPR002893">
    <property type="entry name" value="Znf_MYND"/>
</dbReference>
<accession>A0AAD7HSC5</accession>
<feature type="region of interest" description="Disordered" evidence="5">
    <location>
        <begin position="1"/>
        <end position="29"/>
    </location>
</feature>
<dbReference type="Pfam" id="PF01753">
    <property type="entry name" value="zf-MYND"/>
    <property type="match status" value="1"/>
</dbReference>
<keyword evidence="8" id="KW-1185">Reference proteome</keyword>
<dbReference type="Proteomes" id="UP001215598">
    <property type="component" value="Unassembled WGS sequence"/>
</dbReference>
<evidence type="ECO:0000256" key="5">
    <source>
        <dbReference type="SAM" id="MobiDB-lite"/>
    </source>
</evidence>
<gene>
    <name evidence="7" type="ORF">B0H16DRAFT_1779751</name>
</gene>
<evidence type="ECO:0000313" key="8">
    <source>
        <dbReference type="Proteomes" id="UP001215598"/>
    </source>
</evidence>
<feature type="compositionally biased region" description="Acidic residues" evidence="5">
    <location>
        <begin position="18"/>
        <end position="29"/>
    </location>
</feature>
<evidence type="ECO:0000256" key="2">
    <source>
        <dbReference type="ARBA" id="ARBA00022771"/>
    </source>
</evidence>
<evidence type="ECO:0000256" key="3">
    <source>
        <dbReference type="ARBA" id="ARBA00022833"/>
    </source>
</evidence>
<name>A0AAD7HSC5_9AGAR</name>
<evidence type="ECO:0000256" key="1">
    <source>
        <dbReference type="ARBA" id="ARBA00022723"/>
    </source>
</evidence>
<dbReference type="AlphaFoldDB" id="A0AAD7HSC5"/>
<dbReference type="GO" id="GO:0008270">
    <property type="term" value="F:zinc ion binding"/>
    <property type="evidence" value="ECO:0007669"/>
    <property type="project" value="UniProtKB-KW"/>
</dbReference>
<sequence>MGKKNKSKNTQAPQADSSESDSPTEPDSDVSIERLLVVAHLSYGEQTLVEDVSRLLCIPDYNTARGLKQCHQDFGTISSKLEQVFTQTRGRVDSPSADKLTAAVITIYRDMCADKILRTRIVAEADFLNKAISVLNHTFAGRIALSALSNISHVDDVGIRENILPIASAILDTAEKQLHDIEYVENAVCVLKHSITFILDDWADPKLARLVPFPRVIQFFLSAARLPTSTDSIFDHFLDFCPLAIKYYPTVFSSIPDVVDFLVACTRAKDLCTRSAALRSLTRLWPPQNTAPETALESSRVSQALAEYAAGRTSQAREVEERRKLRDVLVSICNYTQGPFSEIGYELADLILNNELGVRTYFVCPSRIHDDLVLHIKGERMCFPPSVLPLAAKAVRSSSGAHAELKGDILELEFLLTGQNSRETFTFAQSCIERHPSTAFFYYVLAMLWSASADIVAQRWGANVITSMRHAERGLQCPDLTDFLREELLYYAASSADLLAAQMLTGNRSDIRVQEILALMQKAIHLAFLMKGHTLNDKCAELQILRDKLLLSYDIARCSVRGFFPTQQCLMIDKILPRMSTASRAWKDVVSRLPSREYPSIDPNVDLAAWLEKLDVSDPHTNFFTIRGIDINTKTHGGVLGSVQLHRCSKCTGASAVLKRCGRCQEARYCNSECQRRHWEVHRKTCKGSKSAEA</sequence>